<keyword evidence="4" id="KW-0677">Repeat</keyword>
<evidence type="ECO:0000256" key="9">
    <source>
        <dbReference type="PIRNR" id="PIRNR023381"/>
    </source>
</evidence>
<feature type="transmembrane region" description="Helical" evidence="10">
    <location>
        <begin position="150"/>
        <end position="172"/>
    </location>
</feature>
<comment type="subcellular location">
    <subcellularLocation>
        <location evidence="1 9">Membrane</location>
        <topology evidence="1 9">Multi-pass membrane protein</topology>
    </subcellularLocation>
</comment>
<evidence type="ECO:0000313" key="12">
    <source>
        <dbReference type="WBParaSite" id="PSAMB.scaffold3499size18038.g21683.t1"/>
    </source>
</evidence>
<feature type="transmembrane region" description="Helical" evidence="10">
    <location>
        <begin position="184"/>
        <end position="201"/>
    </location>
</feature>
<sequence length="246" mass="26503">MADFPAKLREYFFPNQCGHIVLDEGDYFNGDCVNLFLSRVLGIIIILGSVGVQIPQILKIWNAKSGKGLSIVSFTLQLLAATSSISYGFAHSHPFGAYGDAVFVMVQLVIIIALTLHYSGKTAQSMMFIAGYGALLAVLLSPAVPLKLHASLQAANIPIIVIGRLIQIVANYRRQSTGQLSSTTAFLIVIGCIVRVFTSIHETGDRLLIAVFAIAGLMNGIVLAQILYYGNADERKSNKGATKKTN</sequence>
<evidence type="ECO:0000313" key="11">
    <source>
        <dbReference type="Proteomes" id="UP000887566"/>
    </source>
</evidence>
<feature type="transmembrane region" description="Helical" evidence="10">
    <location>
        <begin position="36"/>
        <end position="57"/>
    </location>
</feature>
<dbReference type="PANTHER" id="PTHR12226:SF2">
    <property type="entry name" value="MANNOSE-P-DOLICHOL UTILIZATION DEFECT 1 PROTEIN"/>
    <property type="match status" value="1"/>
</dbReference>
<evidence type="ECO:0000256" key="5">
    <source>
        <dbReference type="ARBA" id="ARBA00022989"/>
    </source>
</evidence>
<keyword evidence="5 9" id="KW-1133">Transmembrane helix</keyword>
<dbReference type="InterPro" id="IPR006603">
    <property type="entry name" value="PQ-loop_rpt"/>
</dbReference>
<evidence type="ECO:0000256" key="1">
    <source>
        <dbReference type="ARBA" id="ARBA00004141"/>
    </source>
</evidence>
<keyword evidence="11" id="KW-1185">Reference proteome</keyword>
<dbReference type="PIRSF" id="PIRSF023381">
    <property type="entry name" value="MannP-dilichol_defect-1p"/>
    <property type="match status" value="1"/>
</dbReference>
<evidence type="ECO:0000256" key="4">
    <source>
        <dbReference type="ARBA" id="ARBA00022737"/>
    </source>
</evidence>
<evidence type="ECO:0000256" key="6">
    <source>
        <dbReference type="ARBA" id="ARBA00023136"/>
    </source>
</evidence>
<dbReference type="WBParaSite" id="PSAMB.scaffold3499size18038.g21683.t1">
    <property type="protein sequence ID" value="PSAMB.scaffold3499size18038.g21683.t1"/>
    <property type="gene ID" value="PSAMB.scaffold3499size18038.g21683"/>
</dbReference>
<keyword evidence="6 9" id="KW-0472">Membrane</keyword>
<evidence type="ECO:0000256" key="3">
    <source>
        <dbReference type="ARBA" id="ARBA00022692"/>
    </source>
</evidence>
<dbReference type="InterPro" id="IPR016817">
    <property type="entry name" value="MannP-dilichol_defect-1"/>
</dbReference>
<accession>A0A914W927</accession>
<name>A0A914W927_9BILA</name>
<dbReference type="GO" id="GO:0009312">
    <property type="term" value="P:oligosaccharide biosynthetic process"/>
    <property type="evidence" value="ECO:0007669"/>
    <property type="project" value="TreeGrafter"/>
</dbReference>
<dbReference type="SMART" id="SM00679">
    <property type="entry name" value="CTNS"/>
    <property type="match status" value="2"/>
</dbReference>
<feature type="transmembrane region" description="Helical" evidence="10">
    <location>
        <begin position="126"/>
        <end position="144"/>
    </location>
</feature>
<feature type="transmembrane region" description="Helical" evidence="10">
    <location>
        <begin position="207"/>
        <end position="229"/>
    </location>
</feature>
<dbReference type="Pfam" id="PF04193">
    <property type="entry name" value="PQ-loop"/>
    <property type="match status" value="2"/>
</dbReference>
<dbReference type="AlphaFoldDB" id="A0A914W927"/>
<feature type="transmembrane region" description="Helical" evidence="10">
    <location>
        <begin position="69"/>
        <end position="89"/>
    </location>
</feature>
<dbReference type="FunFam" id="1.20.1280.290:FF:000006">
    <property type="entry name" value="mannose-P-dolichol utilization defect 1 protein"/>
    <property type="match status" value="1"/>
</dbReference>
<keyword evidence="3 9" id="KW-0812">Transmembrane</keyword>
<dbReference type="Proteomes" id="UP000887566">
    <property type="component" value="Unplaced"/>
</dbReference>
<evidence type="ECO:0000256" key="7">
    <source>
        <dbReference type="ARBA" id="ARBA00038475"/>
    </source>
</evidence>
<organism evidence="11 12">
    <name type="scientific">Plectus sambesii</name>
    <dbReference type="NCBI Taxonomy" id="2011161"/>
    <lineage>
        <taxon>Eukaryota</taxon>
        <taxon>Metazoa</taxon>
        <taxon>Ecdysozoa</taxon>
        <taxon>Nematoda</taxon>
        <taxon>Chromadorea</taxon>
        <taxon>Plectida</taxon>
        <taxon>Plectina</taxon>
        <taxon>Plectoidea</taxon>
        <taxon>Plectidae</taxon>
        <taxon>Plectus</taxon>
    </lineage>
</organism>
<evidence type="ECO:0000256" key="10">
    <source>
        <dbReference type="SAM" id="Phobius"/>
    </source>
</evidence>
<evidence type="ECO:0000256" key="2">
    <source>
        <dbReference type="ARBA" id="ARBA00022448"/>
    </source>
</evidence>
<dbReference type="PANTHER" id="PTHR12226">
    <property type="entry name" value="MANNOSE-P-DOLICHOL UTILIZATION DEFECT 1 LEC35 -RELATED"/>
    <property type="match status" value="1"/>
</dbReference>
<keyword evidence="2" id="KW-0813">Transport</keyword>
<dbReference type="Gene3D" id="1.20.1280.290">
    <property type="match status" value="2"/>
</dbReference>
<proteinExistence type="inferred from homology"/>
<protein>
    <recommendedName>
        <fullName evidence="8 9">Mannose-P-dolichol utilization defect 1 protein homolog</fullName>
    </recommendedName>
</protein>
<comment type="similarity">
    <text evidence="7 9">Belongs to the MPDU1 (TC 2.A.43.3) family.</text>
</comment>
<reference evidence="12" key="1">
    <citation type="submission" date="2022-11" db="UniProtKB">
        <authorList>
            <consortium name="WormBaseParasite"/>
        </authorList>
    </citation>
    <scope>IDENTIFICATION</scope>
</reference>
<evidence type="ECO:0000256" key="8">
    <source>
        <dbReference type="ARBA" id="ARBA00067517"/>
    </source>
</evidence>
<dbReference type="GO" id="GO:0016020">
    <property type="term" value="C:membrane"/>
    <property type="evidence" value="ECO:0007669"/>
    <property type="project" value="UniProtKB-SubCell"/>
</dbReference>
<feature type="transmembrane region" description="Helical" evidence="10">
    <location>
        <begin position="95"/>
        <end position="114"/>
    </location>
</feature>